<name>A0A645DAR9_9ZZZZ</name>
<feature type="domain" description="ABC transmembrane type-1" evidence="9">
    <location>
        <begin position="1"/>
        <end position="135"/>
    </location>
</feature>
<keyword evidence="4 10" id="KW-0067">ATP-binding</keyword>
<dbReference type="Pfam" id="PF00664">
    <property type="entry name" value="ABC_membrane"/>
    <property type="match status" value="1"/>
</dbReference>
<dbReference type="PANTHER" id="PTHR43394">
    <property type="entry name" value="ATP-DEPENDENT PERMEASE MDL1, MITOCHONDRIAL"/>
    <property type="match status" value="1"/>
</dbReference>
<dbReference type="GO" id="GO:0016887">
    <property type="term" value="F:ATP hydrolysis activity"/>
    <property type="evidence" value="ECO:0007669"/>
    <property type="project" value="InterPro"/>
</dbReference>
<evidence type="ECO:0000256" key="7">
    <source>
        <dbReference type="SAM" id="Phobius"/>
    </source>
</evidence>
<dbReference type="InterPro" id="IPR003439">
    <property type="entry name" value="ABC_transporter-like_ATP-bd"/>
</dbReference>
<dbReference type="InterPro" id="IPR017871">
    <property type="entry name" value="ABC_transporter-like_CS"/>
</dbReference>
<comment type="subcellular location">
    <subcellularLocation>
        <location evidence="1">Membrane</location>
        <topology evidence="1">Multi-pass membrane protein</topology>
    </subcellularLocation>
</comment>
<evidence type="ECO:0000256" key="6">
    <source>
        <dbReference type="ARBA" id="ARBA00023136"/>
    </source>
</evidence>
<dbReference type="PROSITE" id="PS50893">
    <property type="entry name" value="ABC_TRANSPORTER_2"/>
    <property type="match status" value="1"/>
</dbReference>
<dbReference type="SUPFAM" id="SSF52540">
    <property type="entry name" value="P-loop containing nucleoside triphosphate hydrolases"/>
    <property type="match status" value="1"/>
</dbReference>
<evidence type="ECO:0000256" key="5">
    <source>
        <dbReference type="ARBA" id="ARBA00022989"/>
    </source>
</evidence>
<comment type="caution">
    <text evidence="10">The sequence shown here is derived from an EMBL/GenBank/DDBJ whole genome shotgun (WGS) entry which is preliminary data.</text>
</comment>
<protein>
    <submittedName>
        <fullName evidence="10">Putative ABC transporter ATP-binding protein</fullName>
    </submittedName>
</protein>
<keyword evidence="5 7" id="KW-1133">Transmembrane helix</keyword>
<dbReference type="SUPFAM" id="SSF90123">
    <property type="entry name" value="ABC transporter transmembrane region"/>
    <property type="match status" value="1"/>
</dbReference>
<feature type="transmembrane region" description="Helical" evidence="7">
    <location>
        <begin position="86"/>
        <end position="116"/>
    </location>
</feature>
<dbReference type="InterPro" id="IPR027417">
    <property type="entry name" value="P-loop_NTPase"/>
</dbReference>
<keyword evidence="2 7" id="KW-0812">Transmembrane</keyword>
<dbReference type="Gene3D" id="3.40.50.300">
    <property type="entry name" value="P-loop containing nucleotide triphosphate hydrolases"/>
    <property type="match status" value="1"/>
</dbReference>
<evidence type="ECO:0000259" key="8">
    <source>
        <dbReference type="PROSITE" id="PS50893"/>
    </source>
</evidence>
<proteinExistence type="predicted"/>
<keyword evidence="6 7" id="KW-0472">Membrane</keyword>
<dbReference type="EMBL" id="VSSQ01034403">
    <property type="protein sequence ID" value="MPM86335.1"/>
    <property type="molecule type" value="Genomic_DNA"/>
</dbReference>
<gene>
    <name evidence="10" type="ORF">SDC9_133424</name>
</gene>
<dbReference type="InterPro" id="IPR003593">
    <property type="entry name" value="AAA+_ATPase"/>
</dbReference>
<dbReference type="PANTHER" id="PTHR43394:SF1">
    <property type="entry name" value="ATP-BINDING CASSETTE SUB-FAMILY B MEMBER 10, MITOCHONDRIAL"/>
    <property type="match status" value="1"/>
</dbReference>
<dbReference type="InterPro" id="IPR036640">
    <property type="entry name" value="ABC1_TM_sf"/>
</dbReference>
<dbReference type="AlphaFoldDB" id="A0A645DAR9"/>
<keyword evidence="3" id="KW-0547">Nucleotide-binding</keyword>
<evidence type="ECO:0000259" key="9">
    <source>
        <dbReference type="PROSITE" id="PS50929"/>
    </source>
</evidence>
<evidence type="ECO:0000256" key="4">
    <source>
        <dbReference type="ARBA" id="ARBA00022840"/>
    </source>
</evidence>
<dbReference type="Pfam" id="PF00005">
    <property type="entry name" value="ABC_tran"/>
    <property type="match status" value="1"/>
</dbReference>
<evidence type="ECO:0000313" key="10">
    <source>
        <dbReference type="EMBL" id="MPM86335.1"/>
    </source>
</evidence>
<evidence type="ECO:0000256" key="2">
    <source>
        <dbReference type="ARBA" id="ARBA00022692"/>
    </source>
</evidence>
<dbReference type="GO" id="GO:0015421">
    <property type="term" value="F:ABC-type oligopeptide transporter activity"/>
    <property type="evidence" value="ECO:0007669"/>
    <property type="project" value="TreeGrafter"/>
</dbReference>
<dbReference type="InterPro" id="IPR011527">
    <property type="entry name" value="ABC1_TM_dom"/>
</dbReference>
<dbReference type="InterPro" id="IPR039421">
    <property type="entry name" value="Type_1_exporter"/>
</dbReference>
<dbReference type="SMART" id="SM00382">
    <property type="entry name" value="AAA"/>
    <property type="match status" value="1"/>
</dbReference>
<reference evidence="10" key="1">
    <citation type="submission" date="2019-08" db="EMBL/GenBank/DDBJ databases">
        <authorList>
            <person name="Kucharzyk K."/>
            <person name="Murdoch R.W."/>
            <person name="Higgins S."/>
            <person name="Loffler F."/>
        </authorList>
    </citation>
    <scope>NUCLEOTIDE SEQUENCE</scope>
</reference>
<dbReference type="PROSITE" id="PS00211">
    <property type="entry name" value="ABC_TRANSPORTER_1"/>
    <property type="match status" value="1"/>
</dbReference>
<sequence>MFLLLVTRFLSPWIKTRNAKSLKALGNLSAEIQESLNNFKVIIAFNRRDYFRQNFTEVNQANYQNSIKAGIANTLLMPIYHMASNLANLLVLIVGILLIQHSLLTTGLLISFFLYLDRLYGPMRQMANLWSIFQTALASYDRITAILALETDLPILPSQKRTDTDTVIAFKKVFFRYGKTPVLQNISFQLKEGKTYAFVGPTGGGKTTTASLMARLYDPEKGQVIFEGQDLRSWPSEERAKKIGFILQEPFLFSGNIAENILYGNRDYQDFTVKKLQKLLAENNLDALIKRFPNGLETPVVNGGESLSLGQKQLIAFIRIVLRNPDLLILDEATANIDTVTENLLDDILAHLPKKTTLVVIAHRLNTIENADEIFFVNAGRITPAGSMQQAVDMLLHQKRKS</sequence>
<evidence type="ECO:0000256" key="3">
    <source>
        <dbReference type="ARBA" id="ARBA00022741"/>
    </source>
</evidence>
<accession>A0A645DAR9</accession>
<evidence type="ECO:0000256" key="1">
    <source>
        <dbReference type="ARBA" id="ARBA00004141"/>
    </source>
</evidence>
<dbReference type="GO" id="GO:0016020">
    <property type="term" value="C:membrane"/>
    <property type="evidence" value="ECO:0007669"/>
    <property type="project" value="UniProtKB-SubCell"/>
</dbReference>
<dbReference type="Gene3D" id="1.20.1560.10">
    <property type="entry name" value="ABC transporter type 1, transmembrane domain"/>
    <property type="match status" value="1"/>
</dbReference>
<dbReference type="GO" id="GO:0005524">
    <property type="term" value="F:ATP binding"/>
    <property type="evidence" value="ECO:0007669"/>
    <property type="project" value="UniProtKB-KW"/>
</dbReference>
<dbReference type="PROSITE" id="PS50929">
    <property type="entry name" value="ABC_TM1F"/>
    <property type="match status" value="1"/>
</dbReference>
<organism evidence="10">
    <name type="scientific">bioreactor metagenome</name>
    <dbReference type="NCBI Taxonomy" id="1076179"/>
    <lineage>
        <taxon>unclassified sequences</taxon>
        <taxon>metagenomes</taxon>
        <taxon>ecological metagenomes</taxon>
    </lineage>
</organism>
<feature type="domain" description="ABC transporter" evidence="8">
    <location>
        <begin position="168"/>
        <end position="402"/>
    </location>
</feature>